<dbReference type="AlphaFoldDB" id="A0A9P9DLI1"/>
<evidence type="ECO:0000313" key="2">
    <source>
        <dbReference type="EMBL" id="KAH7121152.1"/>
    </source>
</evidence>
<dbReference type="EMBL" id="JAGMWT010000010">
    <property type="protein sequence ID" value="KAH7121152.1"/>
    <property type="molecule type" value="Genomic_DNA"/>
</dbReference>
<reference evidence="2" key="1">
    <citation type="journal article" date="2021" name="Nat. Commun.">
        <title>Genetic determinants of endophytism in the Arabidopsis root mycobiome.</title>
        <authorList>
            <person name="Mesny F."/>
            <person name="Miyauchi S."/>
            <person name="Thiergart T."/>
            <person name="Pickel B."/>
            <person name="Atanasova L."/>
            <person name="Karlsson M."/>
            <person name="Huettel B."/>
            <person name="Barry K.W."/>
            <person name="Haridas S."/>
            <person name="Chen C."/>
            <person name="Bauer D."/>
            <person name="Andreopoulos W."/>
            <person name="Pangilinan J."/>
            <person name="LaButti K."/>
            <person name="Riley R."/>
            <person name="Lipzen A."/>
            <person name="Clum A."/>
            <person name="Drula E."/>
            <person name="Henrissat B."/>
            <person name="Kohler A."/>
            <person name="Grigoriev I.V."/>
            <person name="Martin F.M."/>
            <person name="Hacquard S."/>
        </authorList>
    </citation>
    <scope>NUCLEOTIDE SEQUENCE</scope>
    <source>
        <strain evidence="2">MPI-CAGE-CH-0243</strain>
    </source>
</reference>
<evidence type="ECO:0000313" key="3">
    <source>
        <dbReference type="Proteomes" id="UP000700596"/>
    </source>
</evidence>
<evidence type="ECO:0000259" key="1">
    <source>
        <dbReference type="Pfam" id="PF01266"/>
    </source>
</evidence>
<protein>
    <submittedName>
        <fullName evidence="2">FAD dependent oxidoreductase</fullName>
    </submittedName>
</protein>
<keyword evidence="3" id="KW-1185">Reference proteome</keyword>
<dbReference type="OrthoDB" id="429143at2759"/>
<dbReference type="SUPFAM" id="SSF51905">
    <property type="entry name" value="FAD/NAD(P)-binding domain"/>
    <property type="match status" value="1"/>
</dbReference>
<accession>A0A9P9DLI1</accession>
<dbReference type="PANTHER" id="PTHR13847:SF279">
    <property type="entry name" value="FAD DEPENDENT OXIDOREDUCTASE DOMAIN-CONTAINING PROTEIN-RELATED"/>
    <property type="match status" value="1"/>
</dbReference>
<dbReference type="Proteomes" id="UP000700596">
    <property type="component" value="Unassembled WGS sequence"/>
</dbReference>
<feature type="domain" description="FAD dependent oxidoreductase" evidence="1">
    <location>
        <begin position="36"/>
        <end position="419"/>
    </location>
</feature>
<dbReference type="GO" id="GO:0005737">
    <property type="term" value="C:cytoplasm"/>
    <property type="evidence" value="ECO:0007669"/>
    <property type="project" value="TreeGrafter"/>
</dbReference>
<proteinExistence type="predicted"/>
<dbReference type="Gene3D" id="3.30.9.10">
    <property type="entry name" value="D-Amino Acid Oxidase, subunit A, domain 2"/>
    <property type="match status" value="1"/>
</dbReference>
<dbReference type="Gene3D" id="3.50.50.60">
    <property type="entry name" value="FAD/NAD(P)-binding domain"/>
    <property type="match status" value="1"/>
</dbReference>
<comment type="caution">
    <text evidence="2">The sequence shown here is derived from an EMBL/GenBank/DDBJ whole genome shotgun (WGS) entry which is preliminary data.</text>
</comment>
<sequence>MSQILPVPGHLPSYWLSEPHKLHNLRSTPELPATCDIVIIGAGFAGVTTAYHILKQCTENEINIPNILILEARELCSGATGRNGGHTKVKVPTLAAVALAHGARKASEMQAYVHTIIAGLKEIVEDEDIDCEFELRRSWDVQLDTDESSRLKMIYDKSRKEGQAWTKDLSWIEGEEKVRQVTSITGAVSACSSSSCSFWPYKFVSQLLARMIERYPELNVQTTTPVTTLRYDEKRKENILSTERGEVKAGKVVFATNGYTAGLIEEFKGVIVPIRGMATHIVPEKKVHPHLSNTYNIDYGKGMGVDYLNPRPDGGIVVGGGGWRFKDDRASWYGNFNDAVGFKSEVEEYWNGYMQRNFLGWEGSGAKVDKVWVGIMGGTPDGFAHVGRVPNKINQWILAGFNGGGMALILTASKAVAKMTLNDIGFMDVQEEFGLMDVMATSLERLKKAEQEK</sequence>
<dbReference type="InterPro" id="IPR036188">
    <property type="entry name" value="FAD/NAD-bd_sf"/>
</dbReference>
<dbReference type="Pfam" id="PF01266">
    <property type="entry name" value="DAO"/>
    <property type="match status" value="1"/>
</dbReference>
<name>A0A9P9DLI1_9PLEO</name>
<organism evidence="2 3">
    <name type="scientific">Dendryphion nanum</name>
    <dbReference type="NCBI Taxonomy" id="256645"/>
    <lineage>
        <taxon>Eukaryota</taxon>
        <taxon>Fungi</taxon>
        <taxon>Dikarya</taxon>
        <taxon>Ascomycota</taxon>
        <taxon>Pezizomycotina</taxon>
        <taxon>Dothideomycetes</taxon>
        <taxon>Pleosporomycetidae</taxon>
        <taxon>Pleosporales</taxon>
        <taxon>Torulaceae</taxon>
        <taxon>Dendryphion</taxon>
    </lineage>
</organism>
<dbReference type="InterPro" id="IPR006076">
    <property type="entry name" value="FAD-dep_OxRdtase"/>
</dbReference>
<gene>
    <name evidence="2" type="ORF">B0J11DRAFT_508176</name>
</gene>
<dbReference type="PANTHER" id="PTHR13847">
    <property type="entry name" value="SARCOSINE DEHYDROGENASE-RELATED"/>
    <property type="match status" value="1"/>
</dbReference>